<feature type="binding site" evidence="5">
    <location>
        <position position="131"/>
    </location>
    <ligand>
        <name>AMP</name>
        <dbReference type="ChEBI" id="CHEBI:456215"/>
    </ligand>
</feature>
<dbReference type="HAMAP" id="MF_00235">
    <property type="entry name" value="Adenylate_kinase_Adk"/>
    <property type="match status" value="1"/>
</dbReference>
<comment type="catalytic activity">
    <reaction evidence="5 7">
        <text>AMP + ATP = 2 ADP</text>
        <dbReference type="Rhea" id="RHEA:12973"/>
        <dbReference type="ChEBI" id="CHEBI:30616"/>
        <dbReference type="ChEBI" id="CHEBI:456215"/>
        <dbReference type="ChEBI" id="CHEBI:456216"/>
        <dbReference type="EC" id="2.7.4.3"/>
    </reaction>
</comment>
<reference evidence="8" key="1">
    <citation type="journal article" date="2020" name="mSystems">
        <title>Genome- and Community-Level Interaction Insights into Carbon Utilization and Element Cycling Functions of Hydrothermarchaeota in Hydrothermal Sediment.</title>
        <authorList>
            <person name="Zhou Z."/>
            <person name="Liu Y."/>
            <person name="Xu W."/>
            <person name="Pan J."/>
            <person name="Luo Z.H."/>
            <person name="Li M."/>
        </authorList>
    </citation>
    <scope>NUCLEOTIDE SEQUENCE [LARGE SCALE GENOMIC DNA]</scope>
    <source>
        <strain evidence="8">SpSt-374</strain>
    </source>
</reference>
<comment type="function">
    <text evidence="5">Catalyzes the reversible transfer of the terminal phosphate group between ATP and AMP. Plays an important role in cellular energy homeostasis and in adenine nucleotide metabolism.</text>
</comment>
<comment type="domain">
    <text evidence="5">Consists of three domains, a large central CORE domain and two small peripheral domains, NMPbind and LID, which undergo movements during catalysis. The LID domain closes over the site of phosphoryl transfer upon ATP binding. Assembling and dissambling the active center during each catalytic cycle provides an effective means to prevent ATP hydrolysis.</text>
</comment>
<comment type="caution">
    <text evidence="8">The sequence shown here is derived from an EMBL/GenBank/DDBJ whole genome shotgun (WGS) entry which is preliminary data.</text>
</comment>
<dbReference type="GO" id="GO:0005524">
    <property type="term" value="F:ATP binding"/>
    <property type="evidence" value="ECO:0007669"/>
    <property type="project" value="UniProtKB-UniRule"/>
</dbReference>
<protein>
    <recommendedName>
        <fullName evidence="5 7">Adenylate kinase</fullName>
        <shortName evidence="5">AK</shortName>
        <ecNumber evidence="5 7">2.7.4.3</ecNumber>
    </recommendedName>
    <alternativeName>
        <fullName evidence="5">ATP-AMP transphosphorylase</fullName>
    </alternativeName>
    <alternativeName>
        <fullName evidence="5">ATP:AMP phosphotransferase</fullName>
    </alternativeName>
    <alternativeName>
        <fullName evidence="5">Adenylate monophosphate kinase</fullName>
    </alternativeName>
</protein>
<gene>
    <name evidence="5" type="primary">adk</name>
    <name evidence="8" type="ORF">ENR15_18650</name>
</gene>
<feature type="binding site" evidence="5">
    <location>
        <position position="31"/>
    </location>
    <ligand>
        <name>AMP</name>
        <dbReference type="ChEBI" id="CHEBI:456215"/>
    </ligand>
</feature>
<feature type="binding site" evidence="5">
    <location>
        <position position="92"/>
    </location>
    <ligand>
        <name>AMP</name>
        <dbReference type="ChEBI" id="CHEBI:456215"/>
    </ligand>
</feature>
<comment type="subunit">
    <text evidence="5 7">Monomer.</text>
</comment>
<dbReference type="InterPro" id="IPR027417">
    <property type="entry name" value="P-loop_NTPase"/>
</dbReference>
<keyword evidence="1 5" id="KW-0808">Transferase</keyword>
<evidence type="ECO:0000256" key="1">
    <source>
        <dbReference type="ARBA" id="ARBA00022679"/>
    </source>
</evidence>
<dbReference type="UniPathway" id="UPA00588">
    <property type="reaction ID" value="UER00649"/>
</dbReference>
<feature type="binding site" evidence="5">
    <location>
        <position position="142"/>
    </location>
    <ligand>
        <name>AMP</name>
        <dbReference type="ChEBI" id="CHEBI:456215"/>
    </ligand>
</feature>
<organism evidence="8">
    <name type="scientific">Planktothricoides sp. SpSt-374</name>
    <dbReference type="NCBI Taxonomy" id="2282167"/>
    <lineage>
        <taxon>Bacteria</taxon>
        <taxon>Bacillati</taxon>
        <taxon>Cyanobacteriota</taxon>
        <taxon>Cyanophyceae</taxon>
        <taxon>Oscillatoriophycideae</taxon>
        <taxon>Oscillatoriales</taxon>
        <taxon>Oscillatoriaceae</taxon>
        <taxon>Planktothricoides</taxon>
    </lineage>
</organism>
<keyword evidence="2 5" id="KW-0545">Nucleotide biosynthesis</keyword>
<dbReference type="InterPro" id="IPR033690">
    <property type="entry name" value="Adenylat_kinase_CS"/>
</dbReference>
<feature type="binding site" evidence="5">
    <location>
        <position position="127"/>
    </location>
    <ligand>
        <name>ATP</name>
        <dbReference type="ChEBI" id="CHEBI:30616"/>
    </ligand>
</feature>
<proteinExistence type="inferred from homology"/>
<dbReference type="PANTHER" id="PTHR23359">
    <property type="entry name" value="NUCLEOTIDE KINASE"/>
    <property type="match status" value="1"/>
</dbReference>
<dbReference type="PRINTS" id="PR00094">
    <property type="entry name" value="ADENYLTKNASE"/>
</dbReference>
<feature type="binding site" evidence="5">
    <location>
        <position position="170"/>
    </location>
    <ligand>
        <name>ATP</name>
        <dbReference type="ChEBI" id="CHEBI:30616"/>
    </ligand>
</feature>
<dbReference type="GO" id="GO:0004017">
    <property type="term" value="F:AMP kinase activity"/>
    <property type="evidence" value="ECO:0007669"/>
    <property type="project" value="UniProtKB-UniRule"/>
</dbReference>
<evidence type="ECO:0000256" key="7">
    <source>
        <dbReference type="RuleBase" id="RU003331"/>
    </source>
</evidence>
<evidence type="ECO:0000313" key="8">
    <source>
        <dbReference type="EMBL" id="HGG02599.1"/>
    </source>
</evidence>
<feature type="binding site" evidence="5">
    <location>
        <begin position="10"/>
        <end position="15"/>
    </location>
    <ligand>
        <name>ATP</name>
        <dbReference type="ChEBI" id="CHEBI:30616"/>
    </ligand>
</feature>
<keyword evidence="5" id="KW-0963">Cytoplasm</keyword>
<dbReference type="CDD" id="cd01428">
    <property type="entry name" value="ADK"/>
    <property type="match status" value="1"/>
</dbReference>
<name>A0A7C3VJG1_9CYAN</name>
<evidence type="ECO:0000256" key="2">
    <source>
        <dbReference type="ARBA" id="ARBA00022727"/>
    </source>
</evidence>
<dbReference type="Pfam" id="PF00406">
    <property type="entry name" value="ADK"/>
    <property type="match status" value="1"/>
</dbReference>
<dbReference type="InterPro" id="IPR000850">
    <property type="entry name" value="Adenylat/UMP-CMP_kin"/>
</dbReference>
<keyword evidence="4 5" id="KW-0418">Kinase</keyword>
<evidence type="ECO:0000256" key="3">
    <source>
        <dbReference type="ARBA" id="ARBA00022741"/>
    </source>
</evidence>
<dbReference type="GO" id="GO:0005737">
    <property type="term" value="C:cytoplasm"/>
    <property type="evidence" value="ECO:0007669"/>
    <property type="project" value="UniProtKB-SubCell"/>
</dbReference>
<dbReference type="EC" id="2.7.4.3" evidence="5 7"/>
<keyword evidence="3 5" id="KW-0547">Nucleotide-binding</keyword>
<feature type="binding site" evidence="5">
    <location>
        <begin position="57"/>
        <end position="59"/>
    </location>
    <ligand>
        <name>AMP</name>
        <dbReference type="ChEBI" id="CHEBI:456215"/>
    </ligand>
</feature>
<evidence type="ECO:0000256" key="6">
    <source>
        <dbReference type="RuleBase" id="RU003330"/>
    </source>
</evidence>
<dbReference type="EMBL" id="DSPX01000194">
    <property type="protein sequence ID" value="HGG02599.1"/>
    <property type="molecule type" value="Genomic_DNA"/>
</dbReference>
<comment type="pathway">
    <text evidence="5">Purine metabolism; AMP biosynthesis via salvage pathway; AMP from ADP: step 1/1.</text>
</comment>
<comment type="subcellular location">
    <subcellularLocation>
        <location evidence="5 7">Cytoplasm</location>
    </subcellularLocation>
</comment>
<comment type="similarity">
    <text evidence="5 6">Belongs to the adenylate kinase family.</text>
</comment>
<dbReference type="NCBIfam" id="NF001381">
    <property type="entry name" value="PRK00279.1-3"/>
    <property type="match status" value="1"/>
</dbReference>
<dbReference type="Gene3D" id="3.40.50.300">
    <property type="entry name" value="P-loop containing nucleotide triphosphate hydrolases"/>
    <property type="match status" value="1"/>
</dbReference>
<dbReference type="GO" id="GO:0044209">
    <property type="term" value="P:AMP salvage"/>
    <property type="evidence" value="ECO:0007669"/>
    <property type="project" value="UniProtKB-UniRule"/>
</dbReference>
<feature type="region of interest" description="NMP" evidence="5">
    <location>
        <begin position="30"/>
        <end position="59"/>
    </location>
</feature>
<feature type="binding site" evidence="5">
    <location>
        <position position="36"/>
    </location>
    <ligand>
        <name>AMP</name>
        <dbReference type="ChEBI" id="CHEBI:456215"/>
    </ligand>
</feature>
<feature type="binding site" evidence="5">
    <location>
        <begin position="85"/>
        <end position="88"/>
    </location>
    <ligand>
        <name>AMP</name>
        <dbReference type="ChEBI" id="CHEBI:456215"/>
    </ligand>
</feature>
<accession>A0A7C3VJG1</accession>
<evidence type="ECO:0000256" key="4">
    <source>
        <dbReference type="ARBA" id="ARBA00022777"/>
    </source>
</evidence>
<dbReference type="AlphaFoldDB" id="A0A7C3VJG1"/>
<dbReference type="SUPFAM" id="SSF52540">
    <property type="entry name" value="P-loop containing nucleoside triphosphate hydrolases"/>
    <property type="match status" value="1"/>
</dbReference>
<comment type="caution">
    <text evidence="5">Lacks conserved residue(s) required for the propagation of feature annotation.</text>
</comment>
<evidence type="ECO:0000256" key="5">
    <source>
        <dbReference type="HAMAP-Rule" id="MF_00235"/>
    </source>
</evidence>
<sequence length="187" mass="21254">MKLVILGGPGSGKGTQAALLCRHLDILLISTGEIFRRAIAAQTDLGKKAQPYVEKGELVPDPIAIELIRDRLTQADTSRGWLLDGYPRTAFQAEELDFFLERTGEQRPWAIHLQVPEDVLLARCLNRREQRPDDSPEFVCRRIQLFNERTIPILDYYDYCHQLVTVNGNQPSELVLQEILTGIMVNK</sequence>
<keyword evidence="5 7" id="KW-0067">ATP-binding</keyword>
<dbReference type="PROSITE" id="PS00113">
    <property type="entry name" value="ADENYLATE_KINASE"/>
    <property type="match status" value="1"/>
</dbReference>